<dbReference type="NCBIfam" id="NF003842">
    <property type="entry name" value="PRK05421.1-4"/>
    <property type="match status" value="1"/>
</dbReference>
<evidence type="ECO:0000256" key="1">
    <source>
        <dbReference type="SAM" id="SignalP"/>
    </source>
</evidence>
<dbReference type="Proteomes" id="UP000031671">
    <property type="component" value="Unassembled WGS sequence"/>
</dbReference>
<feature type="chain" id="PRO_5002136714" description="Endonuclease/exonuclease/phosphatase domain-containing protein" evidence="1">
    <location>
        <begin position="22"/>
        <end position="286"/>
    </location>
</feature>
<dbReference type="AlphaFoldDB" id="A0A0B8P306"/>
<feature type="domain" description="Endonuclease/exonuclease/phosphatase" evidence="2">
    <location>
        <begin position="69"/>
        <end position="274"/>
    </location>
</feature>
<dbReference type="Pfam" id="PF03372">
    <property type="entry name" value="Exo_endo_phos"/>
    <property type="match status" value="1"/>
</dbReference>
<dbReference type="NCBIfam" id="NF003840">
    <property type="entry name" value="PRK05421.1-2"/>
    <property type="match status" value="1"/>
</dbReference>
<keyword evidence="1" id="KW-0732">Signal</keyword>
<dbReference type="InterPro" id="IPR005135">
    <property type="entry name" value="Endo/exonuclease/phosphatase"/>
</dbReference>
<dbReference type="RefSeq" id="WP_261833776.1">
    <property type="nucleotide sequence ID" value="NZ_AP024881.1"/>
</dbReference>
<dbReference type="EMBL" id="BBRZ01000051">
    <property type="protein sequence ID" value="GAM57344.1"/>
    <property type="molecule type" value="Genomic_DNA"/>
</dbReference>
<accession>A0A0B8P306</accession>
<keyword evidence="4" id="KW-1185">Reference proteome</keyword>
<reference evidence="3 4" key="2">
    <citation type="submission" date="2015-01" db="EMBL/GenBank/DDBJ databases">
        <authorList>
            <consortium name="NBRP consortium"/>
            <person name="Sawabe T."/>
            <person name="Meirelles P."/>
            <person name="Feng G."/>
            <person name="Sayaka M."/>
            <person name="Hattori M."/>
            <person name="Ohkuma M."/>
        </authorList>
    </citation>
    <scope>NUCLEOTIDE SEQUENCE [LARGE SCALE GENOMIC DNA]</scope>
    <source>
        <strain evidence="4">JCM 19231</strain>
    </source>
</reference>
<dbReference type="GO" id="GO:0003824">
    <property type="term" value="F:catalytic activity"/>
    <property type="evidence" value="ECO:0007669"/>
    <property type="project" value="InterPro"/>
</dbReference>
<evidence type="ECO:0000259" key="2">
    <source>
        <dbReference type="Pfam" id="PF03372"/>
    </source>
</evidence>
<feature type="signal peptide" evidence="1">
    <location>
        <begin position="1"/>
        <end position="21"/>
    </location>
</feature>
<gene>
    <name evidence="3" type="ORF">JCM19231_3852</name>
</gene>
<evidence type="ECO:0000313" key="3">
    <source>
        <dbReference type="EMBL" id="GAM57344.1"/>
    </source>
</evidence>
<organism evidence="3 4">
    <name type="scientific">Vibrio ishigakensis</name>
    <dbReference type="NCBI Taxonomy" id="1481914"/>
    <lineage>
        <taxon>Bacteria</taxon>
        <taxon>Pseudomonadati</taxon>
        <taxon>Pseudomonadota</taxon>
        <taxon>Gammaproteobacteria</taxon>
        <taxon>Vibrionales</taxon>
        <taxon>Vibrionaceae</taxon>
        <taxon>Vibrio</taxon>
    </lineage>
</organism>
<evidence type="ECO:0000313" key="4">
    <source>
        <dbReference type="Proteomes" id="UP000031671"/>
    </source>
</evidence>
<sequence>MTFKRSLIALIATLTTLGVLAFDFWPQVPDKDTVVVTDGLQEQQESNIECKEFQSASPLDKDGQIEVLVWNIYKQNKAGWKSDLESYLSKIQLGLLQEVSMSEEFKSWLYHADWIGQQAKAFEMFDASAGVFNLAHVYPSKICAQLSTEPWLRLPKSALFATYQLSNGEVLGVGNLHGINFTFGTEDYAKQLGLLGEKLKEHKGPVILGGDFNTWSDSRSQALRKAMSNAGLIEVSFDPDNRSRFMDGEVLDHIYYRGLELKKAEAPTSDASDHNPLFASFALIKR</sequence>
<dbReference type="InterPro" id="IPR036691">
    <property type="entry name" value="Endo/exonu/phosph_ase_sf"/>
</dbReference>
<reference evidence="3 4" key="1">
    <citation type="submission" date="2015-01" db="EMBL/GenBank/DDBJ databases">
        <title>Vibrio sp. C1 JCM 19231 whole genome shotgun sequence.</title>
        <authorList>
            <person name="Sawabe T."/>
            <person name="Meirelles P."/>
            <person name="Feng G."/>
            <person name="Sayaka M."/>
            <person name="Hattori M."/>
            <person name="Ohkuma M."/>
        </authorList>
    </citation>
    <scope>NUCLEOTIDE SEQUENCE [LARGE SCALE GENOMIC DNA]</scope>
    <source>
        <strain evidence="4">JCM 19231</strain>
    </source>
</reference>
<name>A0A0B8P306_9VIBR</name>
<protein>
    <recommendedName>
        <fullName evidence="2">Endonuclease/exonuclease/phosphatase domain-containing protein</fullName>
    </recommendedName>
</protein>
<proteinExistence type="predicted"/>
<dbReference type="Gene3D" id="3.60.10.10">
    <property type="entry name" value="Endonuclease/exonuclease/phosphatase"/>
    <property type="match status" value="1"/>
</dbReference>
<comment type="caution">
    <text evidence="3">The sequence shown here is derived from an EMBL/GenBank/DDBJ whole genome shotgun (WGS) entry which is preliminary data.</text>
</comment>
<dbReference type="SUPFAM" id="SSF56219">
    <property type="entry name" value="DNase I-like"/>
    <property type="match status" value="1"/>
</dbReference>